<organism evidence="2 3">
    <name type="scientific">Tistrella bauzanensis</name>
    <dbReference type="NCBI Taxonomy" id="657419"/>
    <lineage>
        <taxon>Bacteria</taxon>
        <taxon>Pseudomonadati</taxon>
        <taxon>Pseudomonadota</taxon>
        <taxon>Alphaproteobacteria</taxon>
        <taxon>Geminicoccales</taxon>
        <taxon>Geminicoccaceae</taxon>
        <taxon>Tistrella</taxon>
    </lineage>
</organism>
<evidence type="ECO:0000259" key="1">
    <source>
        <dbReference type="Pfam" id="PF01402"/>
    </source>
</evidence>
<keyword evidence="3" id="KW-1185">Reference proteome</keyword>
<dbReference type="EMBL" id="BMDZ01000002">
    <property type="protein sequence ID" value="GGB25189.1"/>
    <property type="molecule type" value="Genomic_DNA"/>
</dbReference>
<dbReference type="Pfam" id="PF01402">
    <property type="entry name" value="RHH_1"/>
    <property type="match status" value="1"/>
</dbReference>
<sequence>MHTGPNTRSGHGHRKTETVSFRLDSALKTRLTELARRDQKSLGDVLRDLARHRVALTEDDAIFASEVDRQSRLIAARAQDPQSAEAEMMQWIDAAADTQGWQ</sequence>
<dbReference type="RefSeq" id="WP_188574188.1">
    <property type="nucleotide sequence ID" value="NZ_BMDZ01000002.1"/>
</dbReference>
<proteinExistence type="predicted"/>
<reference evidence="3" key="1">
    <citation type="journal article" date="2019" name="Int. J. Syst. Evol. Microbiol.">
        <title>The Global Catalogue of Microorganisms (GCM) 10K type strain sequencing project: providing services to taxonomists for standard genome sequencing and annotation.</title>
        <authorList>
            <consortium name="The Broad Institute Genomics Platform"/>
            <consortium name="The Broad Institute Genome Sequencing Center for Infectious Disease"/>
            <person name="Wu L."/>
            <person name="Ma J."/>
        </authorList>
    </citation>
    <scope>NUCLEOTIDE SEQUENCE [LARGE SCALE GENOMIC DNA]</scope>
    <source>
        <strain evidence="3">CGMCC 1.10188</strain>
    </source>
</reference>
<dbReference type="InterPro" id="IPR002145">
    <property type="entry name" value="CopG"/>
</dbReference>
<comment type="caution">
    <text evidence="2">The sequence shown here is derived from an EMBL/GenBank/DDBJ whole genome shotgun (WGS) entry which is preliminary data.</text>
</comment>
<accession>A0ABQ1I7R5</accession>
<evidence type="ECO:0000313" key="3">
    <source>
        <dbReference type="Proteomes" id="UP000603352"/>
    </source>
</evidence>
<name>A0ABQ1I7R5_9PROT</name>
<protein>
    <recommendedName>
        <fullName evidence="1">Ribbon-helix-helix protein CopG domain-containing protein</fullName>
    </recommendedName>
</protein>
<evidence type="ECO:0000313" key="2">
    <source>
        <dbReference type="EMBL" id="GGB25189.1"/>
    </source>
</evidence>
<feature type="domain" description="Ribbon-helix-helix protein CopG" evidence="1">
    <location>
        <begin position="18"/>
        <end position="55"/>
    </location>
</feature>
<dbReference type="Proteomes" id="UP000603352">
    <property type="component" value="Unassembled WGS sequence"/>
</dbReference>
<gene>
    <name evidence="2" type="ORF">GCM10011505_02990</name>
</gene>